<dbReference type="Gene3D" id="3.40.640.10">
    <property type="entry name" value="Type I PLP-dependent aspartate aminotransferase-like (Major domain)"/>
    <property type="match status" value="2"/>
</dbReference>
<dbReference type="EMBL" id="JADCNL010000002">
    <property type="protein sequence ID" value="KAG0492311.1"/>
    <property type="molecule type" value="Genomic_DNA"/>
</dbReference>
<comment type="caution">
    <text evidence="3">The sequence shown here is derived from an EMBL/GenBank/DDBJ whole genome shotgun (WGS) entry which is preliminary data.</text>
</comment>
<reference evidence="3 4" key="1">
    <citation type="journal article" date="2020" name="Nat. Food">
        <title>A phased Vanilla planifolia genome enables genetic improvement of flavour and production.</title>
        <authorList>
            <person name="Hasing T."/>
            <person name="Tang H."/>
            <person name="Brym M."/>
            <person name="Khazi F."/>
            <person name="Huang T."/>
            <person name="Chambers A.H."/>
        </authorList>
    </citation>
    <scope>NUCLEOTIDE SEQUENCE [LARGE SCALE GENOMIC DNA]</scope>
    <source>
        <tissue evidence="3">Leaf</tissue>
    </source>
</reference>
<sequence>MKLNKLFGIIGSVHVPSSLIAAQAGTDGGSPAEKRLEWLRSQLIGRDLQFDTCFGKRLLTYADHTASGRCLRYIEEYITQQVLPFYGNSHTSDSSCGEKTTRMVHEAREYIRRCVGACPEDALIFCGSGATAAIKRLQEVMGIAVPANLRSQVIENLREEERWVVFVGPFEHHSNLLSWRQSIAEVVEIGIDADGLVDMEALELQLASMKYSNRPKLGSFSACSNVTGIIADTRALSRLLHKYGAYACFDFATSGPYVEIDMRSREEEGYDAIFLSPHKFPGGPGSPGILVMHEALYKLRSFPPSTCGGYVYYNDIEEREDAGNAPIIQEIRAALAFWVKETVGYEPIDLHETIYMKMAMERLLRNPLHPIHVPSSLIAAQAGTDGGSPAEKRLEWLRSQLIGRDLQFDTCFGKRLLTYADHTASGRCLRYIEEYITQQVLPFYGNSHTSDSSCGEKTTRMVHEAREYIRRCVGACPEDALIFCGSGATAAIKRLQEVMGIAVPANLRSQSIAEVVEIGIDADGLVDMEALELQLASMKYSNRPKLGSFSACSNVTGIIADTRALSRLLHKYGAYACFDFATREEEGYDAIFLSPHKFPGGPGSPGILVMHEALYKLRSFPPSTCGGYGVLQRHRRAREDAGTRPIIQEIRAALAFWVKETVGYEPIDLHETIYMKMAMGGLRNPCIQVLGNLKAKRLAILSFLVFSGQRRLRLCWSIWPPSPWSGGEPLPSHSPLIEKGYNGLKPGWTRVSTAYYLTKEEFRFILDAIEFIASHATPIPLVVSFGLDDRRLDHQQTCFGSSPSRKESLVWLKDGHRKKKSHYWFGSYMKDA</sequence>
<feature type="domain" description="Aminotransferase class V" evidence="2">
    <location>
        <begin position="61"/>
        <end position="368"/>
    </location>
</feature>
<dbReference type="Pfam" id="PF00266">
    <property type="entry name" value="Aminotran_5"/>
    <property type="match status" value="2"/>
</dbReference>
<protein>
    <recommendedName>
        <fullName evidence="2">Aminotransferase class V domain-containing protein</fullName>
    </recommendedName>
</protein>
<evidence type="ECO:0000259" key="2">
    <source>
        <dbReference type="Pfam" id="PF00266"/>
    </source>
</evidence>
<keyword evidence="4" id="KW-1185">Reference proteome</keyword>
<dbReference type="SUPFAM" id="SSF53383">
    <property type="entry name" value="PLP-dependent transferases"/>
    <property type="match status" value="2"/>
</dbReference>
<keyword evidence="1" id="KW-0663">Pyridoxal phosphate</keyword>
<organism evidence="3 4">
    <name type="scientific">Vanilla planifolia</name>
    <name type="common">Vanilla</name>
    <dbReference type="NCBI Taxonomy" id="51239"/>
    <lineage>
        <taxon>Eukaryota</taxon>
        <taxon>Viridiplantae</taxon>
        <taxon>Streptophyta</taxon>
        <taxon>Embryophyta</taxon>
        <taxon>Tracheophyta</taxon>
        <taxon>Spermatophyta</taxon>
        <taxon>Magnoliopsida</taxon>
        <taxon>Liliopsida</taxon>
        <taxon>Asparagales</taxon>
        <taxon>Orchidaceae</taxon>
        <taxon>Vanilloideae</taxon>
        <taxon>Vanilleae</taxon>
        <taxon>Vanilla</taxon>
    </lineage>
</organism>
<dbReference type="InterPro" id="IPR015421">
    <property type="entry name" value="PyrdxlP-dep_Trfase_major"/>
</dbReference>
<evidence type="ECO:0000313" key="3">
    <source>
        <dbReference type="EMBL" id="KAG0492311.1"/>
    </source>
</evidence>
<dbReference type="PANTHER" id="PTHR43586">
    <property type="entry name" value="CYSTEINE DESULFURASE"/>
    <property type="match status" value="1"/>
</dbReference>
<name>A0A835VDF3_VANPL</name>
<dbReference type="InterPro" id="IPR000192">
    <property type="entry name" value="Aminotrans_V_dom"/>
</dbReference>
<dbReference type="InterPro" id="IPR015424">
    <property type="entry name" value="PyrdxlP-dep_Trfase"/>
</dbReference>
<evidence type="ECO:0000256" key="1">
    <source>
        <dbReference type="ARBA" id="ARBA00022898"/>
    </source>
</evidence>
<accession>A0A835VDF3</accession>
<dbReference type="OrthoDB" id="1911210at2759"/>
<proteinExistence type="predicted"/>
<gene>
    <name evidence="3" type="ORF">HPP92_005709</name>
</gene>
<dbReference type="Proteomes" id="UP000636800">
    <property type="component" value="Chromosome 2"/>
</dbReference>
<evidence type="ECO:0000313" key="4">
    <source>
        <dbReference type="Proteomes" id="UP000636800"/>
    </source>
</evidence>
<dbReference type="AlphaFoldDB" id="A0A835VDF3"/>
<feature type="domain" description="Aminotransferase class V" evidence="2">
    <location>
        <begin position="505"/>
        <end position="704"/>
    </location>
</feature>
<dbReference type="PANTHER" id="PTHR43586:SF8">
    <property type="entry name" value="CYSTEINE DESULFURASE 1, CHLOROPLASTIC"/>
    <property type="match status" value="1"/>
</dbReference>